<dbReference type="Gene3D" id="3.40.50.12370">
    <property type="match status" value="1"/>
</dbReference>
<dbReference type="RefSeq" id="WP_079512757.1">
    <property type="nucleotide sequence ID" value="NZ_FUYL01000006.1"/>
</dbReference>
<keyword evidence="4" id="KW-1185">Reference proteome</keyword>
<evidence type="ECO:0000313" key="3">
    <source>
        <dbReference type="EMBL" id="SKB59070.1"/>
    </source>
</evidence>
<comment type="similarity">
    <text evidence="1">Belongs to the universal stress protein A family.</text>
</comment>
<dbReference type="InterPro" id="IPR006016">
    <property type="entry name" value="UspA"/>
</dbReference>
<dbReference type="Proteomes" id="UP000190339">
    <property type="component" value="Unassembled WGS sequence"/>
</dbReference>
<dbReference type="EMBL" id="FUYL01000006">
    <property type="protein sequence ID" value="SKB59070.1"/>
    <property type="molecule type" value="Genomic_DNA"/>
</dbReference>
<evidence type="ECO:0000259" key="2">
    <source>
        <dbReference type="Pfam" id="PF00582"/>
    </source>
</evidence>
<dbReference type="PANTHER" id="PTHR46268:SF22">
    <property type="entry name" value="SENSOR PROTEIN KDPD-RELATED"/>
    <property type="match status" value="1"/>
</dbReference>
<proteinExistence type="inferred from homology"/>
<organism evidence="3 4">
    <name type="scientific">Maribacter arcticus</name>
    <dbReference type="NCBI Taxonomy" id="561365"/>
    <lineage>
        <taxon>Bacteria</taxon>
        <taxon>Pseudomonadati</taxon>
        <taxon>Bacteroidota</taxon>
        <taxon>Flavobacteriia</taxon>
        <taxon>Flavobacteriales</taxon>
        <taxon>Flavobacteriaceae</taxon>
        <taxon>Maribacter</taxon>
    </lineage>
</organism>
<sequence length="283" mass="31782">MENVLVPTDFSENSWNALEYAISFFKGSTCNFYLLHVSQINNGQVKAASIGLSLKRHDSESHIPSIERLDFFLRRAQKLPSSKKHRFSILHENGNLIDSIRKLVTEKQIDLIVMGTKGASGIKKLIIGSNTGEVITKVRCNNLVVPEKARVNIPMEIVFATDFNLSYSAAVLETISKVLKVDNAHLRVMNVAQRRSAALTGLQKNNKAYLKGYLDEHFPNSHSFHIITNKKVAPAIDCFVQSWNADMIVMVAKNLNFLQQILFGSTTEQVSFHSKTPFLVIHQ</sequence>
<dbReference type="InterPro" id="IPR006015">
    <property type="entry name" value="Universal_stress_UspA"/>
</dbReference>
<dbReference type="AlphaFoldDB" id="A0A1T5CIV0"/>
<dbReference type="OrthoDB" id="9788959at2"/>
<dbReference type="Pfam" id="PF00582">
    <property type="entry name" value="Usp"/>
    <property type="match status" value="2"/>
</dbReference>
<dbReference type="CDD" id="cd00293">
    <property type="entry name" value="USP-like"/>
    <property type="match status" value="2"/>
</dbReference>
<name>A0A1T5CIV0_9FLAO</name>
<dbReference type="STRING" id="561365.SAMN05660866_02313"/>
<accession>A0A1T5CIV0</accession>
<evidence type="ECO:0000313" key="4">
    <source>
        <dbReference type="Proteomes" id="UP000190339"/>
    </source>
</evidence>
<reference evidence="4" key="1">
    <citation type="submission" date="2017-02" db="EMBL/GenBank/DDBJ databases">
        <authorList>
            <person name="Varghese N."/>
            <person name="Submissions S."/>
        </authorList>
    </citation>
    <scope>NUCLEOTIDE SEQUENCE [LARGE SCALE GENOMIC DNA]</scope>
    <source>
        <strain evidence="4">DSM 23546</strain>
    </source>
</reference>
<dbReference type="SUPFAM" id="SSF52402">
    <property type="entry name" value="Adenine nucleotide alpha hydrolases-like"/>
    <property type="match status" value="2"/>
</dbReference>
<evidence type="ECO:0000256" key="1">
    <source>
        <dbReference type="ARBA" id="ARBA00008791"/>
    </source>
</evidence>
<dbReference type="PANTHER" id="PTHR46268">
    <property type="entry name" value="STRESS RESPONSE PROTEIN NHAX"/>
    <property type="match status" value="1"/>
</dbReference>
<gene>
    <name evidence="3" type="ORF">SAMN05660866_02313</name>
</gene>
<dbReference type="PRINTS" id="PR01438">
    <property type="entry name" value="UNVRSLSTRESS"/>
</dbReference>
<feature type="domain" description="UspA" evidence="2">
    <location>
        <begin position="2"/>
        <end position="146"/>
    </location>
</feature>
<protein>
    <submittedName>
        <fullName evidence="3">Nucleotide-binding universal stress protein, UspA family</fullName>
    </submittedName>
</protein>
<feature type="domain" description="UspA" evidence="2">
    <location>
        <begin position="157"/>
        <end position="282"/>
    </location>
</feature>